<dbReference type="Proteomes" id="UP001162992">
    <property type="component" value="Chromosome 22"/>
</dbReference>
<organism evidence="1 2">
    <name type="scientific">Diphasiastrum complanatum</name>
    <name type="common">Issler's clubmoss</name>
    <name type="synonym">Lycopodium complanatum</name>
    <dbReference type="NCBI Taxonomy" id="34168"/>
    <lineage>
        <taxon>Eukaryota</taxon>
        <taxon>Viridiplantae</taxon>
        <taxon>Streptophyta</taxon>
        <taxon>Embryophyta</taxon>
        <taxon>Tracheophyta</taxon>
        <taxon>Lycopodiopsida</taxon>
        <taxon>Lycopodiales</taxon>
        <taxon>Lycopodiaceae</taxon>
        <taxon>Lycopodioideae</taxon>
        <taxon>Diphasiastrum</taxon>
    </lineage>
</organism>
<reference evidence="2" key="1">
    <citation type="journal article" date="2024" name="Proc. Natl. Acad. Sci. U.S.A.">
        <title>Extraordinary preservation of gene collinearity over three hundred million years revealed in homosporous lycophytes.</title>
        <authorList>
            <person name="Li C."/>
            <person name="Wickell D."/>
            <person name="Kuo L.Y."/>
            <person name="Chen X."/>
            <person name="Nie B."/>
            <person name="Liao X."/>
            <person name="Peng D."/>
            <person name="Ji J."/>
            <person name="Jenkins J."/>
            <person name="Williams M."/>
            <person name="Shu S."/>
            <person name="Plott C."/>
            <person name="Barry K."/>
            <person name="Rajasekar S."/>
            <person name="Grimwood J."/>
            <person name="Han X."/>
            <person name="Sun S."/>
            <person name="Hou Z."/>
            <person name="He W."/>
            <person name="Dai G."/>
            <person name="Sun C."/>
            <person name="Schmutz J."/>
            <person name="Leebens-Mack J.H."/>
            <person name="Li F.W."/>
            <person name="Wang L."/>
        </authorList>
    </citation>
    <scope>NUCLEOTIDE SEQUENCE [LARGE SCALE GENOMIC DNA]</scope>
    <source>
        <strain evidence="2">cv. PW_Plant_1</strain>
    </source>
</reference>
<name>A0ACC2AG03_DIPCM</name>
<evidence type="ECO:0000313" key="2">
    <source>
        <dbReference type="Proteomes" id="UP001162992"/>
    </source>
</evidence>
<sequence length="1586" mass="173499">MPLVRYEIQNEYKLGSLELYRTAPKDDSESILEGVTMVGLVGILRQLGDLAEFAAELFHDLHEEVMATAARGHDLVARVLQLEAELPYIEKVLLSDTDPLRLFSLPGVDWHATIRSDQNHFTQGDLPRFVRSSYEECRGPPRLFLLDKFDVGGAEACLKRYTDPSFFKRQWASTELTKAEKAQRERKARRGKDKKAIRRTNNGDIGDAAVARRMKPRRVRYSSLSSENLDYFLDSGTPQPTGNQFNSLSKPRDATSAVTEKYQRMMSFNTMNTSASKESLLPPIIPQANNLQLSKAKHPAEAVRVESERTAQRGKEVEEEVSFQRKTYGAPSKFNEEQTILNKEEQEDTREVSSPKDMAIESDRFEDAMATSETDSEALKQQLDDDDFNVQTRREEIDLVSAPNLQFDAFSKADYAQETGQKSVRTEQLPKRLTADGERFIEDSGILEGHTGNLKMSISGIPSEIDVYEDAVNAQSETDSEVSAKQIPDNGFAIADEQPDTKSISTIKPQVQEDSEIGISRQLDHDFVHLHRVSPVKSHSDEVGVETVTEKFGASKTDISIEDAREEHFNLENCNEANISKAITSPDRNGKQKLISAAGILAVQAESKSVWTADPQSNGCLESKSKEEIAPYAIDDRGVLPWKNSETLVYRGFAKDLDIPSEHVPALKEFTSNSSSELDGFEDAIGAEFDTGSELTSKQELDDISSLQDTTTETISTELPLVEFFEDDRLEATQKISEDCMQGDPEADDWRNDDTICSNLEPTNINQIRSAHSGQHPSDLTKYGECDKSDVLPELSLLDNSATPDDLCETKRKCVQATDPASKVNEVCDRDLSQLQSRPAQMMPSSNSGLPHVVVSDEQQIAATGKLQDIMDDVLAGEMSFGEGNKPEQPEGAPACEPTVDTDADLQQGSVADFMEHDGQTIVQKIGSSTADIYREGTKKEIPVEKFGLDNQPHMITFGEKSDHVLPLLDPLHVKNIPLNDMVGNINATVVGTVSALLDSSEPASVPIKHGSSDASHSRRASSENYPENLSVQDGLPDDGCSVPEGNVIDYNMETYNVIDDVPSVMDGSESQRVEPCDFSTAKPATHPDTLLGTDVERQSPKAEFQNKSSNQFLPFTPKSPPLSPISSFELPAALHELSERLQDVEGETSRPLQMDQTGRPVYRLMLDDTLDDSPAISPIVSPMWSSESPTVGDEPGEMFDMRNPSVFPSSHSPSPPSSPSSPTALKVQDDFLSDSDLKVYHVDTLSCGSSPRDAPHGTLASEGIGSGYIDKKDVSIFTSTSSPSLSARGSPISPTSCASQDENVSHTDGGLKAFEDLSDIPTSNDVKLSIPLLENPVSEPSPINPALDVLTTSVQPAPLSMQETPSREIGTSTVSTRSGSASPGSLKSPKCTSKDEVALNEAGESFPIISIPAFPEMGPTVPSSLNLEADLASAALSSLEGQTSNTYEEMSSSTQQPPAPLPPTPPRKPPKGFQGLSRALTTKASLGDQRHELVNAISVSSLSKLRKVSIQTPPKPRNVNDREVLLEQIRTRSFNLRHTTVEKREFPSRPVPNINVAAILEKANSMRHAVVGSDEDEDSDGWSDE</sequence>
<protein>
    <submittedName>
        <fullName evidence="1">Uncharacterized protein</fullName>
    </submittedName>
</protein>
<dbReference type="EMBL" id="CM055113">
    <property type="protein sequence ID" value="KAJ7516480.1"/>
    <property type="molecule type" value="Genomic_DNA"/>
</dbReference>
<comment type="caution">
    <text evidence="1">The sequence shown here is derived from an EMBL/GenBank/DDBJ whole genome shotgun (WGS) entry which is preliminary data.</text>
</comment>
<evidence type="ECO:0000313" key="1">
    <source>
        <dbReference type="EMBL" id="KAJ7516480.1"/>
    </source>
</evidence>
<accession>A0ACC2AG03</accession>
<keyword evidence="2" id="KW-1185">Reference proteome</keyword>
<proteinExistence type="predicted"/>
<gene>
    <name evidence="1" type="ORF">O6H91_22G059800</name>
</gene>